<name>A0A1I1HXE7_9BACT</name>
<sequence length="49" mass="5408">MSSILPDSDVYLAKYLLPLDLFLSFARGNLPGSRDSGIKHNWENKALSG</sequence>
<protein>
    <submittedName>
        <fullName evidence="1">Uncharacterized protein</fullName>
    </submittedName>
</protein>
<proteinExistence type="predicted"/>
<evidence type="ECO:0000313" key="1">
    <source>
        <dbReference type="EMBL" id="SFC26648.1"/>
    </source>
</evidence>
<reference evidence="1 2" key="1">
    <citation type="submission" date="2016-10" db="EMBL/GenBank/DDBJ databases">
        <authorList>
            <person name="de Groot N.N."/>
        </authorList>
    </citation>
    <scope>NUCLEOTIDE SEQUENCE [LARGE SCALE GENOMIC DNA]</scope>
    <source>
        <strain evidence="1 2">DSM 26130</strain>
    </source>
</reference>
<accession>A0A1I1HXE7</accession>
<keyword evidence="2" id="KW-1185">Reference proteome</keyword>
<organism evidence="1 2">
    <name type="scientific">Spirosoma endophyticum</name>
    <dbReference type="NCBI Taxonomy" id="662367"/>
    <lineage>
        <taxon>Bacteria</taxon>
        <taxon>Pseudomonadati</taxon>
        <taxon>Bacteroidota</taxon>
        <taxon>Cytophagia</taxon>
        <taxon>Cytophagales</taxon>
        <taxon>Cytophagaceae</taxon>
        <taxon>Spirosoma</taxon>
    </lineage>
</organism>
<dbReference type="AlphaFoldDB" id="A0A1I1HXE7"/>
<gene>
    <name evidence="1" type="ORF">SAMN05216167_101767</name>
</gene>
<evidence type="ECO:0000313" key="2">
    <source>
        <dbReference type="Proteomes" id="UP000198598"/>
    </source>
</evidence>
<dbReference type="Proteomes" id="UP000198598">
    <property type="component" value="Unassembled WGS sequence"/>
</dbReference>
<dbReference type="EMBL" id="FOLQ01000001">
    <property type="protein sequence ID" value="SFC26648.1"/>
    <property type="molecule type" value="Genomic_DNA"/>
</dbReference>
<dbReference type="STRING" id="662367.SAMN05216167_101767"/>